<evidence type="ECO:0000256" key="1">
    <source>
        <dbReference type="ARBA" id="ARBA00011975"/>
    </source>
</evidence>
<dbReference type="InterPro" id="IPR001525">
    <property type="entry name" value="C5_MeTfrase"/>
</dbReference>
<dbReference type="InterPro" id="IPR050390">
    <property type="entry name" value="C5-Methyltransferase"/>
</dbReference>
<keyword evidence="10" id="KW-1185">Reference proteome</keyword>
<evidence type="ECO:0000256" key="6">
    <source>
        <dbReference type="ARBA" id="ARBA00047422"/>
    </source>
</evidence>
<protein>
    <recommendedName>
        <fullName evidence="1">DNA (cytosine-5-)-methyltransferase</fullName>
        <ecNumber evidence="1">2.1.1.37</ecNumber>
    </recommendedName>
</protein>
<dbReference type="OrthoDB" id="32195at2"/>
<evidence type="ECO:0000313" key="10">
    <source>
        <dbReference type="Proteomes" id="UP000297549"/>
    </source>
</evidence>
<sequence>MNASLQSLQEIAHQIPVLSFFTGGGLMDMGFESLGFPVVWTNEVDPQFAALYAAGMTSWRRGKDPQAEEAQISFAGSIVDIPDDDTILKQAFPAGTPNLFGIIGGPPCQDFSIAGKREGIGGKRGSLTHDYCWRIDHLQPAFFVFENVAGLLQKKHRAEFDLIRDFFKQHYLTDYAKLNSLDYGVPQSRERLFLIGIRRDLVQTPQIDLSAPELLQAGWAGWEQEFTHAEARKSYTWPTITPLGVTPPAPEMEQQLDLCVSRCLVPEHLEETTHNAKERFNLFSEKPAATDEGMVSNRSFKRLHRYRYSPTACYGNNEVHLHPWENKRLSVREVLRIQGVDEQYILPTDLPLSAKFKMIGNGVPVPLANGVARTIARLLRDYCGVRAKSEIGLEPEPSAQSLALAEV</sequence>
<dbReference type="PANTHER" id="PTHR10629:SF52">
    <property type="entry name" value="DNA (CYTOSINE-5)-METHYLTRANSFERASE 1"/>
    <property type="match status" value="1"/>
</dbReference>
<dbReference type="InterPro" id="IPR029063">
    <property type="entry name" value="SAM-dependent_MTases_sf"/>
</dbReference>
<reference evidence="9 10" key="1">
    <citation type="submission" date="2019-04" db="EMBL/GenBank/DDBJ databases">
        <authorList>
            <person name="Feng G."/>
            <person name="Zhang J."/>
            <person name="Zhu H."/>
        </authorList>
    </citation>
    <scope>NUCLEOTIDE SEQUENCE [LARGE SCALE GENOMIC DNA]</scope>
    <source>
        <strain evidence="9 10">JCM 31653</strain>
    </source>
</reference>
<dbReference type="SUPFAM" id="SSF53335">
    <property type="entry name" value="S-adenosyl-L-methionine-dependent methyltransferases"/>
    <property type="match status" value="1"/>
</dbReference>
<dbReference type="RefSeq" id="WP_135464083.1">
    <property type="nucleotide sequence ID" value="NZ_SRLC01000002.1"/>
</dbReference>
<dbReference type="GO" id="GO:0003886">
    <property type="term" value="F:DNA (cytosine-5-)-methyltransferase activity"/>
    <property type="evidence" value="ECO:0007669"/>
    <property type="project" value="UniProtKB-EC"/>
</dbReference>
<dbReference type="AlphaFoldDB" id="A0A4Z0PW86"/>
<feature type="active site" evidence="7">
    <location>
        <position position="108"/>
    </location>
</feature>
<keyword evidence="3 7" id="KW-0808">Transferase</keyword>
<dbReference type="PANTHER" id="PTHR10629">
    <property type="entry name" value="CYTOSINE-SPECIFIC METHYLTRANSFERASE"/>
    <property type="match status" value="1"/>
</dbReference>
<keyword evidence="5" id="KW-0680">Restriction system</keyword>
<evidence type="ECO:0000256" key="8">
    <source>
        <dbReference type="RuleBase" id="RU000416"/>
    </source>
</evidence>
<dbReference type="GO" id="GO:0009307">
    <property type="term" value="P:DNA restriction-modification system"/>
    <property type="evidence" value="ECO:0007669"/>
    <property type="project" value="UniProtKB-KW"/>
</dbReference>
<dbReference type="Proteomes" id="UP000297549">
    <property type="component" value="Unassembled WGS sequence"/>
</dbReference>
<comment type="similarity">
    <text evidence="7 8">Belongs to the class I-like SAM-binding methyltransferase superfamily. C5-methyltransferase family.</text>
</comment>
<evidence type="ECO:0000256" key="3">
    <source>
        <dbReference type="ARBA" id="ARBA00022679"/>
    </source>
</evidence>
<dbReference type="Gene3D" id="3.90.120.10">
    <property type="entry name" value="DNA Methylase, subunit A, domain 2"/>
    <property type="match status" value="1"/>
</dbReference>
<accession>A0A4Z0PW86</accession>
<dbReference type="GO" id="GO:0032259">
    <property type="term" value="P:methylation"/>
    <property type="evidence" value="ECO:0007669"/>
    <property type="project" value="UniProtKB-KW"/>
</dbReference>
<dbReference type="Gene3D" id="3.40.50.150">
    <property type="entry name" value="Vaccinia Virus protein VP39"/>
    <property type="match status" value="1"/>
</dbReference>
<name>A0A4Z0PW86_9BACT</name>
<evidence type="ECO:0000313" key="9">
    <source>
        <dbReference type="EMBL" id="TGE21536.1"/>
    </source>
</evidence>
<dbReference type="PRINTS" id="PR00105">
    <property type="entry name" value="C5METTRFRASE"/>
</dbReference>
<dbReference type="PROSITE" id="PS51679">
    <property type="entry name" value="SAM_MT_C5"/>
    <property type="match status" value="1"/>
</dbReference>
<comment type="catalytic activity">
    <reaction evidence="6">
        <text>a 2'-deoxycytidine in DNA + S-adenosyl-L-methionine = a 5-methyl-2'-deoxycytidine in DNA + S-adenosyl-L-homocysteine + H(+)</text>
        <dbReference type="Rhea" id="RHEA:13681"/>
        <dbReference type="Rhea" id="RHEA-COMP:11369"/>
        <dbReference type="Rhea" id="RHEA-COMP:11370"/>
        <dbReference type="ChEBI" id="CHEBI:15378"/>
        <dbReference type="ChEBI" id="CHEBI:57856"/>
        <dbReference type="ChEBI" id="CHEBI:59789"/>
        <dbReference type="ChEBI" id="CHEBI:85452"/>
        <dbReference type="ChEBI" id="CHEBI:85454"/>
        <dbReference type="EC" id="2.1.1.37"/>
    </reaction>
</comment>
<evidence type="ECO:0000256" key="4">
    <source>
        <dbReference type="ARBA" id="ARBA00022691"/>
    </source>
</evidence>
<comment type="caution">
    <text evidence="9">The sequence shown here is derived from an EMBL/GenBank/DDBJ whole genome shotgun (WGS) entry which is preliminary data.</text>
</comment>
<dbReference type="Pfam" id="PF00145">
    <property type="entry name" value="DNA_methylase"/>
    <property type="match status" value="1"/>
</dbReference>
<dbReference type="EMBL" id="SRLC01000002">
    <property type="protein sequence ID" value="TGE21536.1"/>
    <property type="molecule type" value="Genomic_DNA"/>
</dbReference>
<dbReference type="EC" id="2.1.1.37" evidence="1"/>
<keyword evidence="2 7" id="KW-0489">Methyltransferase</keyword>
<dbReference type="NCBIfam" id="TIGR00675">
    <property type="entry name" value="dcm"/>
    <property type="match status" value="1"/>
</dbReference>
<proteinExistence type="inferred from homology"/>
<keyword evidence="4 7" id="KW-0949">S-adenosyl-L-methionine</keyword>
<evidence type="ECO:0000256" key="7">
    <source>
        <dbReference type="PROSITE-ProRule" id="PRU01016"/>
    </source>
</evidence>
<evidence type="ECO:0000256" key="5">
    <source>
        <dbReference type="ARBA" id="ARBA00022747"/>
    </source>
</evidence>
<gene>
    <name evidence="9" type="ORF">E5K00_14730</name>
</gene>
<organism evidence="9 10">
    <name type="scientific">Hymenobacter aquaticus</name>
    <dbReference type="NCBI Taxonomy" id="1867101"/>
    <lineage>
        <taxon>Bacteria</taxon>
        <taxon>Pseudomonadati</taxon>
        <taxon>Bacteroidota</taxon>
        <taxon>Cytophagia</taxon>
        <taxon>Cytophagales</taxon>
        <taxon>Hymenobacteraceae</taxon>
        <taxon>Hymenobacter</taxon>
    </lineage>
</organism>
<evidence type="ECO:0000256" key="2">
    <source>
        <dbReference type="ARBA" id="ARBA00022603"/>
    </source>
</evidence>